<evidence type="ECO:0000256" key="2">
    <source>
        <dbReference type="ARBA" id="ARBA00022729"/>
    </source>
</evidence>
<sequence length="290" mass="31037">MKLHKIAMIMACMVSTPALAWSNGDFNGSVDIGGSVTPEQYSQLWQWKVGTGLNNFNNDAEQMSANFTKLTVRVTEAQPILIGNTKSPVVAYNGAVGITPKISFSDFENNKVDLKQESSSPGGVGFFNLPVKNSDNNDKIGTVKVNATAVGIGLHSENYGSFGLIYAVRSITATSNEHLFYGAVFERSMSNGYSNGDAFASRLNNVNKQELKRVLFTHPSVTAGGTWLSDNASPFSLSKNGAGANAIDGVITASYSLGIDAGQSLEFEFYNPITSTTKWSAPLNIAVTYN</sequence>
<evidence type="ECO:0000313" key="6">
    <source>
        <dbReference type="EMBL" id="BAT57216.1"/>
    </source>
</evidence>
<evidence type="ECO:0000256" key="4">
    <source>
        <dbReference type="ARBA" id="ARBA00049989"/>
    </source>
</evidence>
<comment type="similarity">
    <text evidence="4">Belongs to the fimbrial K88 protein family.</text>
</comment>
<evidence type="ECO:0000256" key="1">
    <source>
        <dbReference type="ARBA" id="ARBA00004561"/>
    </source>
</evidence>
<accession>A0A0S3PNA9</accession>
<keyword evidence="3" id="KW-0281">Fimbrium</keyword>
<keyword evidence="6" id="KW-0614">Plasmid</keyword>
<dbReference type="GO" id="GO:0007155">
    <property type="term" value="P:cell adhesion"/>
    <property type="evidence" value="ECO:0007669"/>
    <property type="project" value="InterPro"/>
</dbReference>
<feature type="chain" id="PRO_5006615515" evidence="5">
    <location>
        <begin position="21"/>
        <end position="290"/>
    </location>
</feature>
<keyword evidence="2 5" id="KW-0732">Signal</keyword>
<dbReference type="EMBL" id="AP014654">
    <property type="protein sequence ID" value="BAT57216.1"/>
    <property type="molecule type" value="Genomic_DNA"/>
</dbReference>
<feature type="signal peptide" evidence="5">
    <location>
        <begin position="1"/>
        <end position="20"/>
    </location>
</feature>
<dbReference type="RefSeq" id="WP_001595072.1">
    <property type="nucleotide sequence ID" value="NZ_CP024227.1"/>
</dbReference>
<gene>
    <name evidence="6" type="primary">faeG2</name>
</gene>
<proteinExistence type="inferred from homology"/>
<geneLocation type="plasmid" evidence="6">
    <name>pEntYN10</name>
</geneLocation>
<name>A0A0S3PNA9_ECOLX</name>
<evidence type="ECO:0000256" key="5">
    <source>
        <dbReference type="SAM" id="SignalP"/>
    </source>
</evidence>
<dbReference type="GO" id="GO:0009289">
    <property type="term" value="C:pilus"/>
    <property type="evidence" value="ECO:0007669"/>
    <property type="project" value="UniProtKB-SubCell"/>
</dbReference>
<evidence type="ECO:0000256" key="3">
    <source>
        <dbReference type="ARBA" id="ARBA00023263"/>
    </source>
</evidence>
<dbReference type="AlphaFoldDB" id="A0A0S3PNA9"/>
<organism evidence="6">
    <name type="scientific">Escherichia coli O169:H41</name>
    <dbReference type="NCBI Taxonomy" id="1446701"/>
    <lineage>
        <taxon>Bacteria</taxon>
        <taxon>Pseudomonadati</taxon>
        <taxon>Pseudomonadota</taxon>
        <taxon>Gammaproteobacteria</taxon>
        <taxon>Enterobacterales</taxon>
        <taxon>Enterobacteriaceae</taxon>
        <taxon>Escherichia</taxon>
    </lineage>
</organism>
<dbReference type="InterPro" id="IPR003467">
    <property type="entry name" value="Fimbrial_K88_FaeH"/>
</dbReference>
<protein>
    <submittedName>
        <fullName evidence="6">Putative fimbrial antigen, homologous to FaeG</fullName>
    </submittedName>
</protein>
<reference evidence="6" key="1">
    <citation type="journal article" date="2015" name="Virulence">
        <title>Characterization of unstable pEntYN10 from enterotoxigenic Escherichia coli (ETEC) O169:H41.</title>
        <authorList>
            <person name="Ban E."/>
            <person name="Yoshida Y."/>
            <person name="Wakushima M."/>
            <person name="Wajima T."/>
            <person name="Hamabata T."/>
            <person name="Ichikawa N."/>
            <person name="Abe H."/>
            <person name="Horiguchi Y."/>
            <person name="Hara-Kudo Y."/>
            <person name="Kage-Nakadai E."/>
            <person name="Yamamoto T."/>
            <person name="Wada T."/>
            <person name="Nishikawa Y."/>
        </authorList>
    </citation>
    <scope>NUCLEOTIDE SEQUENCE</scope>
    <source>
        <strain evidence="6">O169:H41</strain>
        <plasmid evidence="6">pEntYN10</plasmid>
    </source>
</reference>
<comment type="subcellular location">
    <subcellularLocation>
        <location evidence="1">Fimbrium</location>
    </subcellularLocation>
</comment>
<dbReference type="Pfam" id="PF02432">
    <property type="entry name" value="Fimbrial_K88"/>
    <property type="match status" value="1"/>
</dbReference>